<feature type="transmembrane region" description="Helical" evidence="1">
    <location>
        <begin position="83"/>
        <end position="102"/>
    </location>
</feature>
<gene>
    <name evidence="2" type="ORF">CCY01nite_37660</name>
</gene>
<keyword evidence="1" id="KW-0812">Transmembrane</keyword>
<keyword evidence="1" id="KW-0472">Membrane</keyword>
<organism evidence="2 3">
    <name type="scientific">Chitinophaga cymbidii</name>
    <dbReference type="NCBI Taxonomy" id="1096750"/>
    <lineage>
        <taxon>Bacteria</taxon>
        <taxon>Pseudomonadati</taxon>
        <taxon>Bacteroidota</taxon>
        <taxon>Chitinophagia</taxon>
        <taxon>Chitinophagales</taxon>
        <taxon>Chitinophagaceae</taxon>
        <taxon>Chitinophaga</taxon>
    </lineage>
</organism>
<dbReference type="AlphaFoldDB" id="A0A512RP82"/>
<evidence type="ECO:0000313" key="2">
    <source>
        <dbReference type="EMBL" id="GEP97506.1"/>
    </source>
</evidence>
<keyword evidence="1" id="KW-1133">Transmembrane helix</keyword>
<reference evidence="2 3" key="1">
    <citation type="submission" date="2019-07" db="EMBL/GenBank/DDBJ databases">
        <title>Whole genome shotgun sequence of Chitinophaga cymbidii NBRC 109752.</title>
        <authorList>
            <person name="Hosoyama A."/>
            <person name="Uohara A."/>
            <person name="Ohji S."/>
            <person name="Ichikawa N."/>
        </authorList>
    </citation>
    <scope>NUCLEOTIDE SEQUENCE [LARGE SCALE GENOMIC DNA]</scope>
    <source>
        <strain evidence="2 3">NBRC 109752</strain>
    </source>
</reference>
<name>A0A512RP82_9BACT</name>
<keyword evidence="3" id="KW-1185">Reference proteome</keyword>
<dbReference type="Pfam" id="PF06912">
    <property type="entry name" value="DUF1275"/>
    <property type="match status" value="1"/>
</dbReference>
<feature type="transmembrane region" description="Helical" evidence="1">
    <location>
        <begin position="108"/>
        <end position="129"/>
    </location>
</feature>
<feature type="transmembrane region" description="Helical" evidence="1">
    <location>
        <begin position="198"/>
        <end position="217"/>
    </location>
</feature>
<feature type="transmembrane region" description="Helical" evidence="1">
    <location>
        <begin position="172"/>
        <end position="192"/>
    </location>
</feature>
<proteinExistence type="predicted"/>
<dbReference type="InterPro" id="IPR010699">
    <property type="entry name" value="DUF1275"/>
</dbReference>
<evidence type="ECO:0000256" key="1">
    <source>
        <dbReference type="SAM" id="Phobius"/>
    </source>
</evidence>
<sequence length="232" mass="25762">MIHNLKLASLLSFVAGIVNVAGFMAVNRLTTNVTGHFAFFADGVIAQDYAVAGVYLLFILSFLAGAFASNMVMELVATKNLKYIYTIPVLLETGILVCIAFISPEMLLRKANIIACVLLFSMGLQNALVTSVSNAVVRTTHLTGLFTDLGIELSQLFFYRKKEQQQKLRASIFLRTVIIGFFFLGCLTGGFGFFRWGIHILCLAAACLLAGLMYDTLKYRVVVLRRRYLQQF</sequence>
<dbReference type="Proteomes" id="UP000321436">
    <property type="component" value="Unassembled WGS sequence"/>
</dbReference>
<evidence type="ECO:0000313" key="3">
    <source>
        <dbReference type="Proteomes" id="UP000321436"/>
    </source>
</evidence>
<dbReference type="PANTHER" id="PTHR37314:SF4">
    <property type="entry name" value="UPF0700 TRANSMEMBRANE PROTEIN YOAK"/>
    <property type="match status" value="1"/>
</dbReference>
<dbReference type="PANTHER" id="PTHR37314">
    <property type="entry name" value="SLR0142 PROTEIN"/>
    <property type="match status" value="1"/>
</dbReference>
<comment type="caution">
    <text evidence="2">The sequence shown here is derived from an EMBL/GenBank/DDBJ whole genome shotgun (WGS) entry which is preliminary data.</text>
</comment>
<protein>
    <submittedName>
        <fullName evidence="2">DUF1275 family protein</fullName>
    </submittedName>
</protein>
<accession>A0A512RP82</accession>
<feature type="transmembrane region" description="Helical" evidence="1">
    <location>
        <begin position="49"/>
        <end position="71"/>
    </location>
</feature>
<dbReference type="EMBL" id="BKAU01000005">
    <property type="protein sequence ID" value="GEP97506.1"/>
    <property type="molecule type" value="Genomic_DNA"/>
</dbReference>